<keyword evidence="3" id="KW-1185">Reference proteome</keyword>
<dbReference type="CDD" id="cd18186">
    <property type="entry name" value="BTB_POZ_ZBTB_KLHL-like"/>
    <property type="match status" value="1"/>
</dbReference>
<dbReference type="SUPFAM" id="SSF54695">
    <property type="entry name" value="POZ domain"/>
    <property type="match status" value="1"/>
</dbReference>
<name>A0A165QE32_9APHY</name>
<dbReference type="PROSITE" id="PS50097">
    <property type="entry name" value="BTB"/>
    <property type="match status" value="1"/>
</dbReference>
<dbReference type="EMBL" id="KV429059">
    <property type="protein sequence ID" value="KZT69333.1"/>
    <property type="molecule type" value="Genomic_DNA"/>
</dbReference>
<dbReference type="Gene3D" id="3.30.710.10">
    <property type="entry name" value="Potassium Channel Kv1.1, Chain A"/>
    <property type="match status" value="1"/>
</dbReference>
<dbReference type="OrthoDB" id="3164835at2759"/>
<dbReference type="SMART" id="SM00225">
    <property type="entry name" value="BTB"/>
    <property type="match status" value="1"/>
</dbReference>
<feature type="domain" description="BTB" evidence="1">
    <location>
        <begin position="25"/>
        <end position="94"/>
    </location>
</feature>
<dbReference type="InterPro" id="IPR011333">
    <property type="entry name" value="SKP1/BTB/POZ_sf"/>
</dbReference>
<organism evidence="2 3">
    <name type="scientific">Daedalea quercina L-15889</name>
    <dbReference type="NCBI Taxonomy" id="1314783"/>
    <lineage>
        <taxon>Eukaryota</taxon>
        <taxon>Fungi</taxon>
        <taxon>Dikarya</taxon>
        <taxon>Basidiomycota</taxon>
        <taxon>Agaricomycotina</taxon>
        <taxon>Agaricomycetes</taxon>
        <taxon>Polyporales</taxon>
        <taxon>Fomitopsis</taxon>
    </lineage>
</organism>
<evidence type="ECO:0000259" key="1">
    <source>
        <dbReference type="PROSITE" id="PS50097"/>
    </source>
</evidence>
<evidence type="ECO:0000313" key="2">
    <source>
        <dbReference type="EMBL" id="KZT69333.1"/>
    </source>
</evidence>
<sequence>MATGSTGSSTTPPTRYEHPFHKASADVVLRSSDGDDFRVHRLILSEASSVFEGMFSLPQPTDAPVEHATEGKDTPVVEVPENSRTLDRLLRHCYPMSRPALNDLKEVVSLLEALKKYEMDEVAKDVCGVLLDGRFRTTIEDAFAVYAALWRLDFNDNLADSARATFSFNLPSFASPVLQSMPPAAIFALMEFRARCVGAATDFVLHPSDWNDLEITRWAGTEYEVIRPMTLEELDPDDESVRNTRPTVRYGCRRCVWGTDEYGNSMPDHTHTFLLQLDEEDVRDEFIRNVQARPCGQALANSSVSIRGQLYCFDNEHYWRHRDSPCVRCIADGVQTVSEVLGHLGNDLDERLRRVPFDKPESQSYDESWDI</sequence>
<dbReference type="InterPro" id="IPR000210">
    <property type="entry name" value="BTB/POZ_dom"/>
</dbReference>
<dbReference type="Proteomes" id="UP000076727">
    <property type="component" value="Unassembled WGS sequence"/>
</dbReference>
<proteinExistence type="predicted"/>
<accession>A0A165QE32</accession>
<reference evidence="2 3" key="1">
    <citation type="journal article" date="2016" name="Mol. Biol. Evol.">
        <title>Comparative Genomics of Early-Diverging Mushroom-Forming Fungi Provides Insights into the Origins of Lignocellulose Decay Capabilities.</title>
        <authorList>
            <person name="Nagy L.G."/>
            <person name="Riley R."/>
            <person name="Tritt A."/>
            <person name="Adam C."/>
            <person name="Daum C."/>
            <person name="Floudas D."/>
            <person name="Sun H."/>
            <person name="Yadav J.S."/>
            <person name="Pangilinan J."/>
            <person name="Larsson K.H."/>
            <person name="Matsuura K."/>
            <person name="Barry K."/>
            <person name="Labutti K."/>
            <person name="Kuo R."/>
            <person name="Ohm R.A."/>
            <person name="Bhattacharya S.S."/>
            <person name="Shirouzu T."/>
            <person name="Yoshinaga Y."/>
            <person name="Martin F.M."/>
            <person name="Grigoriev I.V."/>
            <person name="Hibbett D.S."/>
        </authorList>
    </citation>
    <scope>NUCLEOTIDE SEQUENCE [LARGE SCALE GENOMIC DNA]</scope>
    <source>
        <strain evidence="2 3">L-15889</strain>
    </source>
</reference>
<dbReference type="AlphaFoldDB" id="A0A165QE32"/>
<dbReference type="STRING" id="1314783.A0A165QE32"/>
<gene>
    <name evidence="2" type="ORF">DAEQUDRAFT_273983</name>
</gene>
<dbReference type="Pfam" id="PF00651">
    <property type="entry name" value="BTB"/>
    <property type="match status" value="1"/>
</dbReference>
<evidence type="ECO:0000313" key="3">
    <source>
        <dbReference type="Proteomes" id="UP000076727"/>
    </source>
</evidence>
<protein>
    <recommendedName>
        <fullName evidence="1">BTB domain-containing protein</fullName>
    </recommendedName>
</protein>